<protein>
    <recommendedName>
        <fullName evidence="3">Type I-B CRISPR-associated protein Cas5</fullName>
    </recommendedName>
</protein>
<gene>
    <name evidence="1" type="ORF">GK091_13895</name>
</gene>
<dbReference type="RefSeq" id="WP_164039046.1">
    <property type="nucleotide sequence ID" value="NZ_JAAGNZ010000001.1"/>
</dbReference>
<dbReference type="Proteomes" id="UP000477386">
    <property type="component" value="Unassembled WGS sequence"/>
</dbReference>
<name>A0A6M0IIA5_9BACT</name>
<evidence type="ECO:0008006" key="3">
    <source>
        <dbReference type="Google" id="ProtNLM"/>
    </source>
</evidence>
<proteinExistence type="predicted"/>
<accession>A0A6M0IIA5</accession>
<dbReference type="EMBL" id="JAAGNZ010000001">
    <property type="protein sequence ID" value="NEU67979.1"/>
    <property type="molecule type" value="Genomic_DNA"/>
</dbReference>
<sequence length="234" mass="26040">MNEVLEVQFDGWTATPRLPFVLSGNALCMTVPSYSSLLGLIGCCLGRIVTHDEVQFGFHYQYVTEANDLETRQRLEFDGRSVKPHAKGTDAYKREFHVIAATDSAGDLQPCLTLWLNRTDWIDYFRYPIGTPALGRSQDLLRIRFESVRIVAVEPITQAKISGCALPFSSGMQVAGQLVQLADAYEEHTRVGAGRKPINPRVFINLAAGAGQEVSIGNLFRTGEGKSFYLHNWQ</sequence>
<reference evidence="1 2" key="1">
    <citation type="submission" date="2020-02" db="EMBL/GenBank/DDBJ databases">
        <title>Draft genome sequence of two Spirosoma agri KCTC 52727 and Spirosoma terrae KCTC 52035.</title>
        <authorList>
            <person name="Rojas J."/>
            <person name="Ambika Manirajan B."/>
            <person name="Ratering S."/>
            <person name="Suarez C."/>
            <person name="Schnell S."/>
        </authorList>
    </citation>
    <scope>NUCLEOTIDE SEQUENCE [LARGE SCALE GENOMIC DNA]</scope>
    <source>
        <strain evidence="1 2">KCTC 52727</strain>
    </source>
</reference>
<evidence type="ECO:0000313" key="2">
    <source>
        <dbReference type="Proteomes" id="UP000477386"/>
    </source>
</evidence>
<dbReference type="AlphaFoldDB" id="A0A6M0IIA5"/>
<comment type="caution">
    <text evidence="1">The sequence shown here is derived from an EMBL/GenBank/DDBJ whole genome shotgun (WGS) entry which is preliminary data.</text>
</comment>
<keyword evidence="2" id="KW-1185">Reference proteome</keyword>
<evidence type="ECO:0000313" key="1">
    <source>
        <dbReference type="EMBL" id="NEU67979.1"/>
    </source>
</evidence>
<organism evidence="1 2">
    <name type="scientific">Spirosoma agri</name>
    <dbReference type="NCBI Taxonomy" id="1987381"/>
    <lineage>
        <taxon>Bacteria</taxon>
        <taxon>Pseudomonadati</taxon>
        <taxon>Bacteroidota</taxon>
        <taxon>Cytophagia</taxon>
        <taxon>Cytophagales</taxon>
        <taxon>Cytophagaceae</taxon>
        <taxon>Spirosoma</taxon>
    </lineage>
</organism>